<dbReference type="PANTHER" id="PTHR43143">
    <property type="entry name" value="METALLOPHOSPHOESTERASE, CALCINEURIN SUPERFAMILY"/>
    <property type="match status" value="1"/>
</dbReference>
<dbReference type="SUPFAM" id="SSF56300">
    <property type="entry name" value="Metallo-dependent phosphatases"/>
    <property type="match status" value="1"/>
</dbReference>
<name>A0A6J7D190_9ZZZZ</name>
<organism evidence="1">
    <name type="scientific">freshwater metagenome</name>
    <dbReference type="NCBI Taxonomy" id="449393"/>
    <lineage>
        <taxon>unclassified sequences</taxon>
        <taxon>metagenomes</taxon>
        <taxon>ecological metagenomes</taxon>
    </lineage>
</organism>
<gene>
    <name evidence="1" type="ORF">UFOPK3402_00401</name>
</gene>
<dbReference type="EMBL" id="CAFBLS010000032">
    <property type="protein sequence ID" value="CAB4864822.1"/>
    <property type="molecule type" value="Genomic_DNA"/>
</dbReference>
<protein>
    <submittedName>
        <fullName evidence="1">Unannotated protein</fullName>
    </submittedName>
</protein>
<accession>A0A6J7D190</accession>
<dbReference type="PANTHER" id="PTHR43143:SF1">
    <property type="entry name" value="SERINE_THREONINE-PROTEIN PHOSPHATASE CPPED1"/>
    <property type="match status" value="1"/>
</dbReference>
<proteinExistence type="predicted"/>
<evidence type="ECO:0000313" key="1">
    <source>
        <dbReference type="EMBL" id="CAB4864822.1"/>
    </source>
</evidence>
<dbReference type="InterPro" id="IPR029052">
    <property type="entry name" value="Metallo-depent_PP-like"/>
</dbReference>
<sequence length="517" mass="55550">MTSEAMPRLTTEVTVERGPEQRGGWRDLVEGPGEEYQARVPKGHALACLWHVSDVHLCDAESPARLEYLDRYSDPDSDYREALGDVGTYRPQEILTVQVGVSMVDTVNALDRGPTTGRVVDAVVLTGDLTDNAQANELQWCEGVLRGGVVAPRSGSPRSSSWVGVSDARTWDDRYWHPDGPPAGLNQDRPTALFGYPTIPGLIDAARADVTSPGLRHRCVAVYGNHDGLLQGTVPADAALRALALGTERIAGLPLGSTPLVTAEAIEKHGPARYPHEASSPRVTIPADEGRAIVAPEDFARILAGSMNNYYSTDVGEVRILALDTVNPHGGWQGSLDPAQFEWLANELVAAAGRYVVIASHHPSPTLTNDYAPGGAPDRVLGPAVVDLLLQHRNVIAWMAGHVHHHAAMRHGDSRSGFWEFTTASLIDWPQQARLVEIVRVCDEGEPEIAIIATVADHAAGVGWQGGDITEPGTLAAVSRALAGNDYRMRRGAPRGLILDSAPSVRNTVWRVPDPLA</sequence>
<dbReference type="Gene3D" id="3.60.21.10">
    <property type="match status" value="1"/>
</dbReference>
<reference evidence="1" key="1">
    <citation type="submission" date="2020-05" db="EMBL/GenBank/DDBJ databases">
        <authorList>
            <person name="Chiriac C."/>
            <person name="Salcher M."/>
            <person name="Ghai R."/>
            <person name="Kavagutti S V."/>
        </authorList>
    </citation>
    <scope>NUCLEOTIDE SEQUENCE</scope>
</reference>
<dbReference type="AlphaFoldDB" id="A0A6J7D190"/>
<dbReference type="InterPro" id="IPR051918">
    <property type="entry name" value="STPP_CPPED1"/>
</dbReference>